<dbReference type="GO" id="GO:0006891">
    <property type="term" value="P:intra-Golgi vesicle-mediated transport"/>
    <property type="evidence" value="ECO:0007669"/>
    <property type="project" value="TreeGrafter"/>
</dbReference>
<dbReference type="InterPro" id="IPR041569">
    <property type="entry name" value="AAA_lid_3"/>
</dbReference>
<proteinExistence type="inferred from homology"/>
<dbReference type="GO" id="GO:0005524">
    <property type="term" value="F:ATP binding"/>
    <property type="evidence" value="ECO:0007669"/>
    <property type="project" value="UniProtKB-UniRule"/>
</dbReference>
<dbReference type="GO" id="GO:0043001">
    <property type="term" value="P:Golgi to plasma membrane protein transport"/>
    <property type="evidence" value="ECO:0007669"/>
    <property type="project" value="TreeGrafter"/>
</dbReference>
<comment type="function">
    <text evidence="12">Required for vesicle-mediated transport. Catalyzes the fusion of transport vesicles within the Golgi cisternae. Is also required for transport from the endoplasmic reticulum to the Golgi stack. Seems to function as a fusion protein required for the delivery of cargo proteins to all compartments of the Golgi stack independent of vesicle origin.</text>
</comment>
<dbReference type="PROSITE" id="PS00674">
    <property type="entry name" value="AAA"/>
    <property type="match status" value="1"/>
</dbReference>
<dbReference type="EC" id="3.6.4.6" evidence="4 12"/>
<dbReference type="Gene3D" id="2.40.40.20">
    <property type="match status" value="1"/>
</dbReference>
<dbReference type="SMART" id="SM01073">
    <property type="entry name" value="CDC48_N"/>
    <property type="match status" value="1"/>
</dbReference>
<comment type="subcellular location">
    <subcellularLocation>
        <location evidence="1 12">Cytoplasm</location>
    </subcellularLocation>
</comment>
<evidence type="ECO:0000256" key="4">
    <source>
        <dbReference type="ARBA" id="ARBA00012674"/>
    </source>
</evidence>
<keyword evidence="12" id="KW-0460">Magnesium</keyword>
<dbReference type="InterPro" id="IPR039812">
    <property type="entry name" value="Vesicle-fus_ATPase"/>
</dbReference>
<evidence type="ECO:0000256" key="11">
    <source>
        <dbReference type="ARBA" id="ARBA00048883"/>
    </source>
</evidence>
<dbReference type="GO" id="GO:0016887">
    <property type="term" value="F:ATP hydrolysis activity"/>
    <property type="evidence" value="ECO:0007669"/>
    <property type="project" value="InterPro"/>
</dbReference>
<keyword evidence="12" id="KW-0479">Metal-binding</keyword>
<keyword evidence="6 12" id="KW-0963">Cytoplasm</keyword>
<dbReference type="Gene3D" id="3.10.330.10">
    <property type="match status" value="1"/>
</dbReference>
<keyword evidence="8 12" id="KW-0547">Nucleotide-binding</keyword>
<dbReference type="GO" id="GO:0046872">
    <property type="term" value="F:metal ion binding"/>
    <property type="evidence" value="ECO:0007669"/>
    <property type="project" value="UniProtKB-UniRule"/>
</dbReference>
<evidence type="ECO:0000256" key="7">
    <source>
        <dbReference type="ARBA" id="ARBA00022737"/>
    </source>
</evidence>
<keyword evidence="12" id="KW-0378">Hydrolase</keyword>
<dbReference type="GO" id="GO:0035494">
    <property type="term" value="P:SNARE complex disassembly"/>
    <property type="evidence" value="ECO:0007669"/>
    <property type="project" value="InterPro"/>
</dbReference>
<organism evidence="15 16">
    <name type="scientific">Bursaphelenchus okinawaensis</name>
    <dbReference type="NCBI Taxonomy" id="465554"/>
    <lineage>
        <taxon>Eukaryota</taxon>
        <taxon>Metazoa</taxon>
        <taxon>Ecdysozoa</taxon>
        <taxon>Nematoda</taxon>
        <taxon>Chromadorea</taxon>
        <taxon>Rhabditida</taxon>
        <taxon>Tylenchina</taxon>
        <taxon>Tylenchomorpha</taxon>
        <taxon>Aphelenchoidea</taxon>
        <taxon>Aphelenchoididae</taxon>
        <taxon>Bursaphelenchus</taxon>
    </lineage>
</organism>
<evidence type="ECO:0000313" key="16">
    <source>
        <dbReference type="Proteomes" id="UP000614601"/>
    </source>
</evidence>
<keyword evidence="7" id="KW-0677">Repeat</keyword>
<gene>
    <name evidence="15" type="ORF">BOKJ2_LOCUS1319</name>
</gene>
<evidence type="ECO:0000259" key="13">
    <source>
        <dbReference type="SMART" id="SM00382"/>
    </source>
</evidence>
<keyword evidence="5 12" id="KW-0813">Transport</keyword>
<evidence type="ECO:0000256" key="5">
    <source>
        <dbReference type="ARBA" id="ARBA00022448"/>
    </source>
</evidence>
<evidence type="ECO:0000256" key="9">
    <source>
        <dbReference type="ARBA" id="ARBA00022840"/>
    </source>
</evidence>
<dbReference type="Gene3D" id="1.10.8.60">
    <property type="match status" value="2"/>
</dbReference>
<dbReference type="PANTHER" id="PTHR23078:SF3">
    <property type="entry name" value="VESICLE-FUSING ATPASE"/>
    <property type="match status" value="1"/>
</dbReference>
<reference evidence="15" key="1">
    <citation type="submission" date="2020-09" db="EMBL/GenBank/DDBJ databases">
        <authorList>
            <person name="Kikuchi T."/>
        </authorList>
    </citation>
    <scope>NUCLEOTIDE SEQUENCE</scope>
    <source>
        <strain evidence="15">SH1</strain>
    </source>
</reference>
<feature type="domain" description="AAA+ ATPase" evidence="13">
    <location>
        <begin position="249"/>
        <end position="396"/>
    </location>
</feature>
<dbReference type="InterPro" id="IPR009010">
    <property type="entry name" value="Asp_de-COase-like_dom_sf"/>
</dbReference>
<dbReference type="InterPro" id="IPR003338">
    <property type="entry name" value="CDC4_N-term_subdom"/>
</dbReference>
<protein>
    <recommendedName>
        <fullName evidence="4 12">Vesicle-fusing ATPase</fullName>
        <ecNumber evidence="4 12">3.6.4.6</ecNumber>
    </recommendedName>
</protein>
<evidence type="ECO:0000256" key="2">
    <source>
        <dbReference type="ARBA" id="ARBA00006914"/>
    </source>
</evidence>
<dbReference type="AlphaFoldDB" id="A0A811JT55"/>
<evidence type="ECO:0000256" key="3">
    <source>
        <dbReference type="ARBA" id="ARBA00011643"/>
    </source>
</evidence>
<dbReference type="EMBL" id="CAJFCW020000001">
    <property type="protein sequence ID" value="CAG9082567.1"/>
    <property type="molecule type" value="Genomic_DNA"/>
</dbReference>
<comment type="subunit">
    <text evidence="3">Homohexamer.</text>
</comment>
<evidence type="ECO:0000256" key="10">
    <source>
        <dbReference type="ARBA" id="ARBA00022927"/>
    </source>
</evidence>
<dbReference type="InterPro" id="IPR027417">
    <property type="entry name" value="P-loop_NTPase"/>
</dbReference>
<comment type="similarity">
    <text evidence="2 12">Belongs to the AAA ATPase family.</text>
</comment>
<dbReference type="SUPFAM" id="SSF54585">
    <property type="entry name" value="Cdc48 domain 2-like"/>
    <property type="match status" value="1"/>
</dbReference>
<comment type="caution">
    <text evidence="15">The sequence shown here is derived from an EMBL/GenBank/DDBJ whole genome shotgun (WGS) entry which is preliminary data.</text>
</comment>
<evidence type="ECO:0000256" key="12">
    <source>
        <dbReference type="RuleBase" id="RU367045"/>
    </source>
</evidence>
<accession>A0A811JT55</accession>
<comment type="cofactor">
    <cofactor evidence="12">
        <name>Mg(2+)</name>
        <dbReference type="ChEBI" id="CHEBI:18420"/>
    </cofactor>
    <text evidence="12">Binds 1 Mg(2+) ion per subunit.</text>
</comment>
<dbReference type="FunFam" id="1.10.8.60:FF:000026">
    <property type="entry name" value="vesicle-fusing ATPase isoform X1"/>
    <property type="match status" value="1"/>
</dbReference>
<keyword evidence="9 12" id="KW-0067">ATP-binding</keyword>
<keyword evidence="16" id="KW-1185">Reference proteome</keyword>
<dbReference type="EMBL" id="CAJFDH010000001">
    <property type="protein sequence ID" value="CAD5206635.1"/>
    <property type="molecule type" value="Genomic_DNA"/>
</dbReference>
<evidence type="ECO:0000259" key="14">
    <source>
        <dbReference type="SMART" id="SM01073"/>
    </source>
</evidence>
<evidence type="ECO:0000313" key="15">
    <source>
        <dbReference type="EMBL" id="CAD5206635.1"/>
    </source>
</evidence>
<dbReference type="InterPro" id="IPR003593">
    <property type="entry name" value="AAA+_ATPase"/>
</dbReference>
<dbReference type="CDD" id="cd19504">
    <property type="entry name" value="RecA-like_NSF-SEC18_r1-like"/>
    <property type="match status" value="1"/>
</dbReference>
<dbReference type="GO" id="GO:0005795">
    <property type="term" value="C:Golgi stack"/>
    <property type="evidence" value="ECO:0007669"/>
    <property type="project" value="TreeGrafter"/>
</dbReference>
<dbReference type="Pfam" id="PF17862">
    <property type="entry name" value="AAA_lid_3"/>
    <property type="match status" value="1"/>
</dbReference>
<dbReference type="OrthoDB" id="9982946at2759"/>
<dbReference type="InterPro" id="IPR003960">
    <property type="entry name" value="ATPase_AAA_CS"/>
</dbReference>
<dbReference type="Gene3D" id="3.40.50.300">
    <property type="entry name" value="P-loop containing nucleotide triphosphate hydrolases"/>
    <property type="match status" value="2"/>
</dbReference>
<evidence type="ECO:0000256" key="8">
    <source>
        <dbReference type="ARBA" id="ARBA00022741"/>
    </source>
</evidence>
<keyword evidence="10 12" id="KW-0653">Protein transport</keyword>
<dbReference type="FunFam" id="3.40.50.300:FF:000187">
    <property type="entry name" value="Vesicular-fusion ATPase SEC18"/>
    <property type="match status" value="1"/>
</dbReference>
<comment type="catalytic activity">
    <reaction evidence="11 12">
        <text>ATP + H2O = ADP + phosphate + H(+)</text>
        <dbReference type="Rhea" id="RHEA:13065"/>
        <dbReference type="ChEBI" id="CHEBI:15377"/>
        <dbReference type="ChEBI" id="CHEBI:15378"/>
        <dbReference type="ChEBI" id="CHEBI:30616"/>
        <dbReference type="ChEBI" id="CHEBI:43474"/>
        <dbReference type="ChEBI" id="CHEBI:456216"/>
        <dbReference type="EC" id="3.6.4.6"/>
    </reaction>
</comment>
<dbReference type="Proteomes" id="UP000614601">
    <property type="component" value="Unassembled WGS sequence"/>
</dbReference>
<sequence length="738" mass="82163">MGIKLKTAKLDTDAQSLTNKVYCNPSDIDASQCRHVNVLTGPGRRFRFSLANDPSIKLGTMGFGFYHRKWAMVSLDQEIIVEPLVFSASDNVVLAATLSLDFQTKKFITTDPFDTDEMAKEFSIQFSNMVLTKGSIMVFEYRSESRITRFAVTVTTIEGATPGKEPKEVEFGPLNANARIVFNKAEGAMLNLVGSCKGKATFRALINPGWDFEQMGIGGLDKEFSTIFRRAFASRLFPPEYIEQLAIKHVRGILLYGPPGTGKTLIARQIGKMLNAREPKIVNGPDILNKYVGESEANLRKLFADAEEEWRRSGHNSGLHMIIFDELDAICKQRGSNPGSSGVNDTVVNQLLTKMDGVEQLGNVLVIGMTNRKDMIDDALLRPGRLEVQLEINLPDEHGRLQILNIHTARLRKFQKLANDVDLAFLAKQTKNFSGAEIEGLVRAAESSAMNRVMKVGGQVEIDPEAMEKFQVSMTDFEYAIQNDVKPAFGHNDEQLERLLGEDVIFYDKMVADVLREGELLCNQTASPETSGFVRALLSGPTNAGKSCLAAKIAKTSDFPFIKIITPEDMVGFSESMKCSKISRVFEDAYRSPLSIVIVDNIERLMDYSPIGPRYSNMVLQALMVLFNKAPPKKSRLLILATSANQSFIRETGITDLFTRVIHIPKMNKIEQVAKVLDEIGFTEAENAAIISQLQRGQFKLNIGIKTLLQLIENSKRCDPAERAQHLVHAMEDLFLDI</sequence>
<dbReference type="InterPro" id="IPR029067">
    <property type="entry name" value="CDC48_domain_2-like_sf"/>
</dbReference>
<dbReference type="SUPFAM" id="SSF52540">
    <property type="entry name" value="P-loop containing nucleoside triphosphate hydrolases"/>
    <property type="match status" value="2"/>
</dbReference>
<keyword evidence="12" id="KW-0931">ER-Golgi transport</keyword>
<evidence type="ECO:0000256" key="1">
    <source>
        <dbReference type="ARBA" id="ARBA00004496"/>
    </source>
</evidence>
<name>A0A811JT55_9BILA</name>
<dbReference type="PANTHER" id="PTHR23078">
    <property type="entry name" value="VESICULAR-FUSION PROTEIN NSF"/>
    <property type="match status" value="1"/>
</dbReference>
<dbReference type="InterPro" id="IPR003959">
    <property type="entry name" value="ATPase_AAA_core"/>
</dbReference>
<feature type="domain" description="CDC48 N-terminal subdomain" evidence="14">
    <location>
        <begin position="4"/>
        <end position="87"/>
    </location>
</feature>
<dbReference type="Pfam" id="PF00004">
    <property type="entry name" value="AAA"/>
    <property type="match status" value="2"/>
</dbReference>
<dbReference type="CDD" id="cd00009">
    <property type="entry name" value="AAA"/>
    <property type="match status" value="1"/>
</dbReference>
<dbReference type="SMART" id="SM00382">
    <property type="entry name" value="AAA"/>
    <property type="match status" value="2"/>
</dbReference>
<dbReference type="SUPFAM" id="SSF50692">
    <property type="entry name" value="ADC-like"/>
    <property type="match status" value="1"/>
</dbReference>
<evidence type="ECO:0000256" key="6">
    <source>
        <dbReference type="ARBA" id="ARBA00022490"/>
    </source>
</evidence>
<dbReference type="Proteomes" id="UP000783686">
    <property type="component" value="Unassembled WGS sequence"/>
</dbReference>
<dbReference type="FunFam" id="3.40.50.300:FF:000166">
    <property type="entry name" value="vesicle-fusing ATPase isoform X1"/>
    <property type="match status" value="1"/>
</dbReference>
<feature type="domain" description="AAA+ ATPase" evidence="13">
    <location>
        <begin position="532"/>
        <end position="668"/>
    </location>
</feature>